<feature type="domain" description="Histidine kinase/HSP90-like ATPase" evidence="11">
    <location>
        <begin position="327"/>
        <end position="416"/>
    </location>
</feature>
<dbReference type="PANTHER" id="PTHR24421">
    <property type="entry name" value="NITRATE/NITRITE SENSOR PROTEIN NARX-RELATED"/>
    <property type="match status" value="1"/>
</dbReference>
<dbReference type="GO" id="GO:0046983">
    <property type="term" value="F:protein dimerization activity"/>
    <property type="evidence" value="ECO:0007669"/>
    <property type="project" value="InterPro"/>
</dbReference>
<keyword evidence="10" id="KW-0812">Transmembrane</keyword>
<dbReference type="RefSeq" id="WP_179454830.1">
    <property type="nucleotide sequence ID" value="NZ_BAAAPX010000001.1"/>
</dbReference>
<name>A0A852SW13_9MICO</name>
<dbReference type="CDD" id="cd16917">
    <property type="entry name" value="HATPase_UhpB-NarQ-NarX-like"/>
    <property type="match status" value="1"/>
</dbReference>
<keyword evidence="5" id="KW-0547">Nucleotide-binding</keyword>
<proteinExistence type="predicted"/>
<dbReference type="EC" id="2.7.13.3" evidence="2"/>
<evidence type="ECO:0000256" key="5">
    <source>
        <dbReference type="ARBA" id="ARBA00022741"/>
    </source>
</evidence>
<dbReference type="Proteomes" id="UP000589620">
    <property type="component" value="Unassembled WGS sequence"/>
</dbReference>
<reference evidence="14 15" key="1">
    <citation type="submission" date="2020-07" db="EMBL/GenBank/DDBJ databases">
        <title>Sequencing the genomes of 1000 actinobacteria strains.</title>
        <authorList>
            <person name="Klenk H.-P."/>
        </authorList>
    </citation>
    <scope>NUCLEOTIDE SEQUENCE [LARGE SCALE GENOMIC DNA]</scope>
    <source>
        <strain evidence="14 15">DSM 23871</strain>
    </source>
</reference>
<feature type="transmembrane region" description="Helical" evidence="10">
    <location>
        <begin position="158"/>
        <end position="177"/>
    </location>
</feature>
<keyword evidence="10" id="KW-0472">Membrane</keyword>
<dbReference type="AlphaFoldDB" id="A0A852SW13"/>
<dbReference type="InterPro" id="IPR055558">
    <property type="entry name" value="DUF7134"/>
</dbReference>
<feature type="compositionally biased region" description="Pro residues" evidence="9">
    <location>
        <begin position="432"/>
        <end position="447"/>
    </location>
</feature>
<keyword evidence="6 14" id="KW-0418">Kinase</keyword>
<dbReference type="Pfam" id="PF07730">
    <property type="entry name" value="HisKA_3"/>
    <property type="match status" value="1"/>
</dbReference>
<dbReference type="GO" id="GO:0016020">
    <property type="term" value="C:membrane"/>
    <property type="evidence" value="ECO:0007669"/>
    <property type="project" value="InterPro"/>
</dbReference>
<dbReference type="InterPro" id="IPR003594">
    <property type="entry name" value="HATPase_dom"/>
</dbReference>
<evidence type="ECO:0000256" key="2">
    <source>
        <dbReference type="ARBA" id="ARBA00012438"/>
    </source>
</evidence>
<evidence type="ECO:0000256" key="7">
    <source>
        <dbReference type="ARBA" id="ARBA00022840"/>
    </source>
</evidence>
<comment type="caution">
    <text evidence="14">The sequence shown here is derived from an EMBL/GenBank/DDBJ whole genome shotgun (WGS) entry which is preliminary data.</text>
</comment>
<evidence type="ECO:0000313" key="15">
    <source>
        <dbReference type="Proteomes" id="UP000589620"/>
    </source>
</evidence>
<evidence type="ECO:0000259" key="11">
    <source>
        <dbReference type="Pfam" id="PF02518"/>
    </source>
</evidence>
<dbReference type="GO" id="GO:0000155">
    <property type="term" value="F:phosphorelay sensor kinase activity"/>
    <property type="evidence" value="ECO:0007669"/>
    <property type="project" value="InterPro"/>
</dbReference>
<keyword evidence="8" id="KW-0902">Two-component regulatory system</keyword>
<dbReference type="Gene3D" id="3.30.565.10">
    <property type="entry name" value="Histidine kinase-like ATPase, C-terminal domain"/>
    <property type="match status" value="1"/>
</dbReference>
<protein>
    <recommendedName>
        <fullName evidence="2">histidine kinase</fullName>
        <ecNumber evidence="2">2.7.13.3</ecNumber>
    </recommendedName>
</protein>
<dbReference type="PANTHER" id="PTHR24421:SF10">
    <property type="entry name" value="NITRATE_NITRITE SENSOR PROTEIN NARQ"/>
    <property type="match status" value="1"/>
</dbReference>
<evidence type="ECO:0000256" key="9">
    <source>
        <dbReference type="SAM" id="MobiDB-lite"/>
    </source>
</evidence>
<feature type="region of interest" description="Disordered" evidence="9">
    <location>
        <begin position="420"/>
        <end position="456"/>
    </location>
</feature>
<evidence type="ECO:0000259" key="13">
    <source>
        <dbReference type="Pfam" id="PF23539"/>
    </source>
</evidence>
<feature type="transmembrane region" description="Helical" evidence="10">
    <location>
        <begin position="32"/>
        <end position="56"/>
    </location>
</feature>
<gene>
    <name evidence="14" type="ORF">BJ963_000817</name>
</gene>
<dbReference type="SUPFAM" id="SSF55874">
    <property type="entry name" value="ATPase domain of HSP90 chaperone/DNA topoisomerase II/histidine kinase"/>
    <property type="match status" value="1"/>
</dbReference>
<keyword evidence="7" id="KW-0067">ATP-binding</keyword>
<dbReference type="InterPro" id="IPR011712">
    <property type="entry name" value="Sig_transdc_His_kin_sub3_dim/P"/>
</dbReference>
<evidence type="ECO:0000256" key="10">
    <source>
        <dbReference type="SAM" id="Phobius"/>
    </source>
</evidence>
<comment type="catalytic activity">
    <reaction evidence="1">
        <text>ATP + protein L-histidine = ADP + protein N-phospho-L-histidine.</text>
        <dbReference type="EC" id="2.7.13.3"/>
    </reaction>
</comment>
<dbReference type="EMBL" id="JACCBJ010000001">
    <property type="protein sequence ID" value="NYD73298.1"/>
    <property type="molecule type" value="Genomic_DNA"/>
</dbReference>
<accession>A0A852SW13</accession>
<keyword evidence="10" id="KW-1133">Transmembrane helix</keyword>
<feature type="compositionally biased region" description="Low complexity" evidence="9">
    <location>
        <begin position="420"/>
        <end position="431"/>
    </location>
</feature>
<evidence type="ECO:0000256" key="3">
    <source>
        <dbReference type="ARBA" id="ARBA00022553"/>
    </source>
</evidence>
<dbReference type="InterPro" id="IPR036890">
    <property type="entry name" value="HATPase_C_sf"/>
</dbReference>
<keyword evidence="3" id="KW-0597">Phosphoprotein</keyword>
<feature type="domain" description="Signal transduction histidine kinase subgroup 3 dimerisation and phosphoacceptor" evidence="12">
    <location>
        <begin position="212"/>
        <end position="283"/>
    </location>
</feature>
<evidence type="ECO:0000259" key="12">
    <source>
        <dbReference type="Pfam" id="PF07730"/>
    </source>
</evidence>
<feature type="transmembrane region" description="Helical" evidence="10">
    <location>
        <begin position="124"/>
        <end position="146"/>
    </location>
</feature>
<evidence type="ECO:0000256" key="4">
    <source>
        <dbReference type="ARBA" id="ARBA00022679"/>
    </source>
</evidence>
<sequence length="456" mass="47650">MTAEATTTQTPGGLELPRPPGVVRRFLGAHPLAVDIFVAAFYLVPSVIGALVASAVDPTPQELIHLVLSAVAGAALLARRQQPAVVFAIATVLLGTSVFLGRDMDVVPTLFALYALAVYRSIRSAWVAFAVTSAVTVSTLVVEVLLAQAKAFTPLETAAVPSGILVLSFSVVAVLIGSNVGNRRRYLNALIDRARQLARERDQQAEIAAAAERSRIAREMHDIVSHSLTVMITLADGSARMAEAAADRPDPAERSAQAMRLVAETGRGALADMRRLLGVLRDGEDVSAAREPQPGVGEIGELIETFRAAGLPVRITITGLPPDDVGQQLTIFRVVQEGLTNALRYAASATAVRVVIVFGPGTVIVTIDDDAALHPSAGHGSGRGLIGLRERVGLYGGTLEAGPRPGGGWRVRAVFDAVRAAAPESTASPTAETPPAPSDPETPPTPAPSTTTKENP</sequence>
<keyword evidence="4" id="KW-0808">Transferase</keyword>
<dbReference type="Pfam" id="PF23539">
    <property type="entry name" value="DUF7134"/>
    <property type="match status" value="1"/>
</dbReference>
<evidence type="ECO:0000256" key="1">
    <source>
        <dbReference type="ARBA" id="ARBA00000085"/>
    </source>
</evidence>
<keyword evidence="15" id="KW-1185">Reference proteome</keyword>
<dbReference type="InterPro" id="IPR050482">
    <property type="entry name" value="Sensor_HK_TwoCompSys"/>
</dbReference>
<evidence type="ECO:0000256" key="8">
    <source>
        <dbReference type="ARBA" id="ARBA00023012"/>
    </source>
</evidence>
<evidence type="ECO:0000256" key="6">
    <source>
        <dbReference type="ARBA" id="ARBA00022777"/>
    </source>
</evidence>
<evidence type="ECO:0000313" key="14">
    <source>
        <dbReference type="EMBL" id="NYD73298.1"/>
    </source>
</evidence>
<organism evidence="14 15">
    <name type="scientific">Leifsonia soli</name>
    <dbReference type="NCBI Taxonomy" id="582665"/>
    <lineage>
        <taxon>Bacteria</taxon>
        <taxon>Bacillati</taxon>
        <taxon>Actinomycetota</taxon>
        <taxon>Actinomycetes</taxon>
        <taxon>Micrococcales</taxon>
        <taxon>Microbacteriaceae</taxon>
        <taxon>Leifsonia</taxon>
    </lineage>
</organism>
<feature type="domain" description="DUF7134" evidence="13">
    <location>
        <begin position="24"/>
        <end position="184"/>
    </location>
</feature>
<dbReference type="Pfam" id="PF02518">
    <property type="entry name" value="HATPase_c"/>
    <property type="match status" value="1"/>
</dbReference>
<dbReference type="GO" id="GO:0005524">
    <property type="term" value="F:ATP binding"/>
    <property type="evidence" value="ECO:0007669"/>
    <property type="project" value="UniProtKB-KW"/>
</dbReference>
<dbReference type="Gene3D" id="1.20.5.1930">
    <property type="match status" value="1"/>
</dbReference>
<feature type="transmembrane region" description="Helical" evidence="10">
    <location>
        <begin position="85"/>
        <end position="104"/>
    </location>
</feature>